<keyword evidence="3" id="KW-1185">Reference proteome</keyword>
<name>A0A844YYI1_9SPHN</name>
<comment type="caution">
    <text evidence="2">The sequence shown here is derived from an EMBL/GenBank/DDBJ whole genome shotgun (WGS) entry which is preliminary data.</text>
</comment>
<sequence length="526" mass="56347">MFAALPSHSQTSQDSSLEAACRATEMSQPASCSCTITKARAAGVSNAQLVSLFRDDGQSEPVDQASYGRFWQVKTQCIGEATLASMGISAANPLPGVPAHMRPGMPLGGAAPAPAGSGVLPPAPPAAIRPDGPTQVAPQSVPLATPTSGSSAAGSLAVGQNIPVSVSQRSYEYEGMTHVSIVEEYTFPNFDYEFSYDPAIRDNPQLFARAKSAALEDQKRWQEDYNTPSQIRDMAGYSWSALGDLGRLMPIAISGYTNNRPQGGFLGALLWDAEAGREIAWTDVFDAGLWSGRMRREYCAGLQAQRRERGTNQNRSCPDFDRLQIGFAKDARGQIQLELTALAYTAGSYAEGPYEVELPLDAVVLGGVREPFRETLGASGVTGAVVLHDRLAPVEGEFDSDSGCSTDIYFLPANGRMPASVDQAFAHVRTQVHSLFATSVATSIRHPDGWNLSGWKVNYNGTTTVLEPVPGSQGLFRKGALSMSVNRIAEALYDPNEPSFGFIHLRIDFEDGGQRDSFEAMQLGGC</sequence>
<dbReference type="OrthoDB" id="4760806at2"/>
<evidence type="ECO:0000313" key="2">
    <source>
        <dbReference type="EMBL" id="MXO71841.1"/>
    </source>
</evidence>
<gene>
    <name evidence="2" type="ORF">GRI99_09345</name>
</gene>
<reference evidence="2 3" key="1">
    <citation type="submission" date="2019-12" db="EMBL/GenBank/DDBJ databases">
        <title>Genomic-based taxomic classification of the family Erythrobacteraceae.</title>
        <authorList>
            <person name="Xu L."/>
        </authorList>
    </citation>
    <scope>NUCLEOTIDE SEQUENCE [LARGE SCALE GENOMIC DNA]</scope>
    <source>
        <strain evidence="2 3">M0322</strain>
    </source>
</reference>
<feature type="compositionally biased region" description="Low complexity" evidence="1">
    <location>
        <begin position="142"/>
        <end position="155"/>
    </location>
</feature>
<dbReference type="Proteomes" id="UP000466966">
    <property type="component" value="Unassembled WGS sequence"/>
</dbReference>
<protein>
    <submittedName>
        <fullName evidence="2">Uncharacterized protein</fullName>
    </submittedName>
</protein>
<evidence type="ECO:0000256" key="1">
    <source>
        <dbReference type="SAM" id="MobiDB-lite"/>
    </source>
</evidence>
<dbReference type="EMBL" id="WTYV01000003">
    <property type="protein sequence ID" value="MXO71841.1"/>
    <property type="molecule type" value="Genomic_DNA"/>
</dbReference>
<proteinExistence type="predicted"/>
<organism evidence="2 3">
    <name type="scientific">Alteraurantiacibacter buctensis</name>
    <dbReference type="NCBI Taxonomy" id="1503981"/>
    <lineage>
        <taxon>Bacteria</taxon>
        <taxon>Pseudomonadati</taxon>
        <taxon>Pseudomonadota</taxon>
        <taxon>Alphaproteobacteria</taxon>
        <taxon>Sphingomonadales</taxon>
        <taxon>Erythrobacteraceae</taxon>
        <taxon>Alteraurantiacibacter</taxon>
    </lineage>
</organism>
<accession>A0A844YYI1</accession>
<feature type="compositionally biased region" description="Low complexity" evidence="1">
    <location>
        <begin position="108"/>
        <end position="120"/>
    </location>
</feature>
<feature type="region of interest" description="Disordered" evidence="1">
    <location>
        <begin position="108"/>
        <end position="155"/>
    </location>
</feature>
<dbReference type="AlphaFoldDB" id="A0A844YYI1"/>
<evidence type="ECO:0000313" key="3">
    <source>
        <dbReference type="Proteomes" id="UP000466966"/>
    </source>
</evidence>